<dbReference type="RefSeq" id="WP_184194242.1">
    <property type="nucleotide sequence ID" value="NZ_BMOX01000011.1"/>
</dbReference>
<dbReference type="GO" id="GO:0031564">
    <property type="term" value="P:transcription antitermination"/>
    <property type="evidence" value="ECO:0007669"/>
    <property type="project" value="UniProtKB-KW"/>
</dbReference>
<name>A0A841LAE2_9SPHN</name>
<keyword evidence="9" id="KW-1185">Reference proteome</keyword>
<protein>
    <recommendedName>
        <fullName evidence="6">Transcription antitermination protein NusB</fullName>
    </recommendedName>
    <alternativeName>
        <fullName evidence="6">Antitermination factor NusB</fullName>
    </alternativeName>
</protein>
<feature type="domain" description="NusB/RsmB/TIM44" evidence="7">
    <location>
        <begin position="19"/>
        <end position="156"/>
    </location>
</feature>
<dbReference type="PANTHER" id="PTHR11078">
    <property type="entry name" value="N UTILIZATION SUBSTANCE PROTEIN B-RELATED"/>
    <property type="match status" value="1"/>
</dbReference>
<dbReference type="InterPro" id="IPR035926">
    <property type="entry name" value="NusB-like_sf"/>
</dbReference>
<dbReference type="Pfam" id="PF01029">
    <property type="entry name" value="NusB"/>
    <property type="match status" value="1"/>
</dbReference>
<dbReference type="PANTHER" id="PTHR11078:SF3">
    <property type="entry name" value="ANTITERMINATION NUSB DOMAIN-CONTAINING PROTEIN"/>
    <property type="match status" value="1"/>
</dbReference>
<evidence type="ECO:0000256" key="4">
    <source>
        <dbReference type="ARBA" id="ARBA00023015"/>
    </source>
</evidence>
<evidence type="ECO:0000313" key="9">
    <source>
        <dbReference type="Proteomes" id="UP000538147"/>
    </source>
</evidence>
<dbReference type="Gene3D" id="1.10.940.10">
    <property type="entry name" value="NusB-like"/>
    <property type="match status" value="1"/>
</dbReference>
<dbReference type="GO" id="GO:0005829">
    <property type="term" value="C:cytosol"/>
    <property type="evidence" value="ECO:0007669"/>
    <property type="project" value="TreeGrafter"/>
</dbReference>
<evidence type="ECO:0000259" key="7">
    <source>
        <dbReference type="Pfam" id="PF01029"/>
    </source>
</evidence>
<keyword evidence="3 6" id="KW-0694">RNA-binding</keyword>
<dbReference type="InterPro" id="IPR006027">
    <property type="entry name" value="NusB_RsmB_TIM44"/>
</dbReference>
<evidence type="ECO:0000256" key="3">
    <source>
        <dbReference type="ARBA" id="ARBA00022884"/>
    </source>
</evidence>
<dbReference type="GO" id="GO:0006353">
    <property type="term" value="P:DNA-templated transcription termination"/>
    <property type="evidence" value="ECO:0007669"/>
    <property type="project" value="UniProtKB-UniRule"/>
</dbReference>
<comment type="caution">
    <text evidence="8">The sequence shown here is derived from an EMBL/GenBank/DDBJ whole genome shotgun (WGS) entry which is preliminary data.</text>
</comment>
<evidence type="ECO:0000256" key="2">
    <source>
        <dbReference type="ARBA" id="ARBA00022814"/>
    </source>
</evidence>
<dbReference type="EMBL" id="JACIIV010000002">
    <property type="protein sequence ID" value="MBB6226122.1"/>
    <property type="molecule type" value="Genomic_DNA"/>
</dbReference>
<organism evidence="8 9">
    <name type="scientific">Polymorphobacter multimanifer</name>
    <dbReference type="NCBI Taxonomy" id="1070431"/>
    <lineage>
        <taxon>Bacteria</taxon>
        <taxon>Pseudomonadati</taxon>
        <taxon>Pseudomonadota</taxon>
        <taxon>Alphaproteobacteria</taxon>
        <taxon>Sphingomonadales</taxon>
        <taxon>Sphingosinicellaceae</taxon>
        <taxon>Polymorphobacter</taxon>
    </lineage>
</organism>
<dbReference type="HAMAP" id="MF_00073">
    <property type="entry name" value="NusB"/>
    <property type="match status" value="1"/>
</dbReference>
<dbReference type="GO" id="GO:0003723">
    <property type="term" value="F:RNA binding"/>
    <property type="evidence" value="ECO:0007669"/>
    <property type="project" value="UniProtKB-UniRule"/>
</dbReference>
<comment type="similarity">
    <text evidence="1 6">Belongs to the NusB family.</text>
</comment>
<dbReference type="InterPro" id="IPR011605">
    <property type="entry name" value="NusB_fam"/>
</dbReference>
<reference evidence="8 9" key="1">
    <citation type="submission" date="2020-08" db="EMBL/GenBank/DDBJ databases">
        <title>Genomic Encyclopedia of Type Strains, Phase IV (KMG-IV): sequencing the most valuable type-strain genomes for metagenomic binning, comparative biology and taxonomic classification.</title>
        <authorList>
            <person name="Goeker M."/>
        </authorList>
    </citation>
    <scope>NUCLEOTIDE SEQUENCE [LARGE SCALE GENOMIC DNA]</scope>
    <source>
        <strain evidence="8 9">DSM 102189</strain>
    </source>
</reference>
<keyword evidence="4 6" id="KW-0805">Transcription regulation</keyword>
<dbReference type="AlphaFoldDB" id="A0A841LAE2"/>
<keyword evidence="5 6" id="KW-0804">Transcription</keyword>
<dbReference type="NCBIfam" id="TIGR01951">
    <property type="entry name" value="nusB"/>
    <property type="match status" value="1"/>
</dbReference>
<evidence type="ECO:0000256" key="6">
    <source>
        <dbReference type="HAMAP-Rule" id="MF_00073"/>
    </source>
</evidence>
<keyword evidence="2 6" id="KW-0889">Transcription antitermination</keyword>
<gene>
    <name evidence="6" type="primary">nusB</name>
    <name evidence="8" type="ORF">FHS79_000275</name>
</gene>
<sequence length="160" mass="17000">MSKARTKSPANINLARGAARLGAVQALYQQAMTGDTIPRLLNEFHHHRLGESPDGAGPGVEMAEADVAFFDDLVMGASARAEELDGLVAGALAAGWTLERLDRPMQALLRLATYELVARADVSAATVIEAYVALSKAFHDDKQAGFVNGLLDTVARQVRG</sequence>
<evidence type="ECO:0000256" key="1">
    <source>
        <dbReference type="ARBA" id="ARBA00005952"/>
    </source>
</evidence>
<evidence type="ECO:0000313" key="8">
    <source>
        <dbReference type="EMBL" id="MBB6226122.1"/>
    </source>
</evidence>
<accession>A0A841LAE2</accession>
<evidence type="ECO:0000256" key="5">
    <source>
        <dbReference type="ARBA" id="ARBA00023163"/>
    </source>
</evidence>
<comment type="function">
    <text evidence="6">Involved in transcription antitermination. Required for transcription of ribosomal RNA (rRNA) genes. Binds specifically to the boxA antiterminator sequence of the ribosomal RNA (rrn) operons.</text>
</comment>
<proteinExistence type="inferred from homology"/>
<dbReference type="SUPFAM" id="SSF48013">
    <property type="entry name" value="NusB-like"/>
    <property type="match status" value="1"/>
</dbReference>
<dbReference type="Proteomes" id="UP000538147">
    <property type="component" value="Unassembled WGS sequence"/>
</dbReference>